<sequence length="181" mass="19930">MTEENAPNPTEAVERGRMSAEEVSWALRSVNRAATELDHALASRIGLRPLDYEAMGHIMNLEGTELGPAELGQRLGISTGSATELADRLERADHIARIRSESDRRRVRLVPQAKTVGRILGELGPLFKGLDDIAQEFTPDEQLAIQRYLRKSAAELERHAAVLGNQTHPQDQAAGRTSTMD</sequence>
<dbReference type="InterPro" id="IPR036388">
    <property type="entry name" value="WH-like_DNA-bd_sf"/>
</dbReference>
<dbReference type="Proteomes" id="UP000298468">
    <property type="component" value="Unassembled WGS sequence"/>
</dbReference>
<dbReference type="GO" id="GO:0006950">
    <property type="term" value="P:response to stress"/>
    <property type="evidence" value="ECO:0007669"/>
    <property type="project" value="TreeGrafter"/>
</dbReference>
<organism evidence="3 4">
    <name type="scientific">Cryobacterium lactosi</name>
    <dbReference type="NCBI Taxonomy" id="1259202"/>
    <lineage>
        <taxon>Bacteria</taxon>
        <taxon>Bacillati</taxon>
        <taxon>Actinomycetota</taxon>
        <taxon>Actinomycetes</taxon>
        <taxon>Micrococcales</taxon>
        <taxon>Microbacteriaceae</taxon>
        <taxon>Cryobacterium</taxon>
    </lineage>
</organism>
<dbReference type="SMART" id="SM00347">
    <property type="entry name" value="HTH_MARR"/>
    <property type="match status" value="1"/>
</dbReference>
<dbReference type="PROSITE" id="PS50995">
    <property type="entry name" value="HTH_MARR_2"/>
    <property type="match status" value="1"/>
</dbReference>
<dbReference type="EMBL" id="SOHM01000012">
    <property type="protein sequence ID" value="TFD92117.1"/>
    <property type="molecule type" value="Genomic_DNA"/>
</dbReference>
<evidence type="ECO:0000256" key="1">
    <source>
        <dbReference type="SAM" id="MobiDB-lite"/>
    </source>
</evidence>
<dbReference type="AlphaFoldDB" id="A0A4V6QIZ5"/>
<proteinExistence type="predicted"/>
<dbReference type="SUPFAM" id="SSF46785">
    <property type="entry name" value="Winged helix' DNA-binding domain"/>
    <property type="match status" value="1"/>
</dbReference>
<gene>
    <name evidence="3" type="ORF">E3T61_07365</name>
</gene>
<dbReference type="InterPro" id="IPR000835">
    <property type="entry name" value="HTH_MarR-typ"/>
</dbReference>
<dbReference type="PANTHER" id="PTHR33164:SF106">
    <property type="entry name" value="TRANSCRIPTIONAL REGULATORY PROTEIN"/>
    <property type="match status" value="1"/>
</dbReference>
<reference evidence="3 4" key="1">
    <citation type="submission" date="2019-03" db="EMBL/GenBank/DDBJ databases">
        <title>Genomics of glacier-inhabiting Cryobacterium strains.</title>
        <authorList>
            <person name="Liu Q."/>
            <person name="Xin Y.-H."/>
        </authorList>
    </citation>
    <scope>NUCLEOTIDE SEQUENCE [LARGE SCALE GENOMIC DNA]</scope>
    <source>
        <strain evidence="3 4">Sr59</strain>
    </source>
</reference>
<dbReference type="InterPro" id="IPR036390">
    <property type="entry name" value="WH_DNA-bd_sf"/>
</dbReference>
<feature type="region of interest" description="Disordered" evidence="1">
    <location>
        <begin position="162"/>
        <end position="181"/>
    </location>
</feature>
<comment type="caution">
    <text evidence="3">The sequence shown here is derived from an EMBL/GenBank/DDBJ whole genome shotgun (WGS) entry which is preliminary data.</text>
</comment>
<name>A0A4V6QIZ5_9MICO</name>
<dbReference type="Gene3D" id="1.10.10.10">
    <property type="entry name" value="Winged helix-like DNA-binding domain superfamily/Winged helix DNA-binding domain"/>
    <property type="match status" value="1"/>
</dbReference>
<evidence type="ECO:0000313" key="4">
    <source>
        <dbReference type="Proteomes" id="UP000298468"/>
    </source>
</evidence>
<feature type="domain" description="HTH marR-type" evidence="2">
    <location>
        <begin position="20"/>
        <end position="154"/>
    </location>
</feature>
<dbReference type="Pfam" id="PF12802">
    <property type="entry name" value="MarR_2"/>
    <property type="match status" value="1"/>
</dbReference>
<evidence type="ECO:0000259" key="2">
    <source>
        <dbReference type="PROSITE" id="PS50995"/>
    </source>
</evidence>
<accession>A0A4V6QIZ5</accession>
<evidence type="ECO:0000313" key="3">
    <source>
        <dbReference type="EMBL" id="TFD92117.1"/>
    </source>
</evidence>
<dbReference type="PANTHER" id="PTHR33164">
    <property type="entry name" value="TRANSCRIPTIONAL REGULATOR, MARR FAMILY"/>
    <property type="match status" value="1"/>
</dbReference>
<keyword evidence="4" id="KW-1185">Reference proteome</keyword>
<dbReference type="GO" id="GO:0003700">
    <property type="term" value="F:DNA-binding transcription factor activity"/>
    <property type="evidence" value="ECO:0007669"/>
    <property type="project" value="InterPro"/>
</dbReference>
<dbReference type="InterPro" id="IPR039422">
    <property type="entry name" value="MarR/SlyA-like"/>
</dbReference>
<dbReference type="RefSeq" id="WP_134640229.1">
    <property type="nucleotide sequence ID" value="NZ_SOHM01000012.1"/>
</dbReference>
<dbReference type="PRINTS" id="PR00598">
    <property type="entry name" value="HTHMARR"/>
</dbReference>
<dbReference type="OrthoDB" id="162531at2"/>
<feature type="compositionally biased region" description="Polar residues" evidence="1">
    <location>
        <begin position="164"/>
        <end position="181"/>
    </location>
</feature>
<protein>
    <submittedName>
        <fullName evidence="3">MarR family transcriptional regulator</fullName>
    </submittedName>
</protein>